<comment type="caution">
    <text evidence="2">The sequence shown here is derived from an EMBL/GenBank/DDBJ whole genome shotgun (WGS) entry which is preliminary data.</text>
</comment>
<protein>
    <recommendedName>
        <fullName evidence="1">YjiS-like domain-containing protein</fullName>
    </recommendedName>
</protein>
<dbReference type="AlphaFoldDB" id="A0A2A4YPI2"/>
<dbReference type="Pfam" id="PF06568">
    <property type="entry name" value="YjiS-like"/>
    <property type="match status" value="1"/>
</dbReference>
<reference evidence="2" key="2">
    <citation type="journal article" date="2018" name="ISME J.">
        <title>A dynamic microbial community with high functional redundancy inhabits the cold, oxic subseafloor aquifer.</title>
        <authorList>
            <person name="Tully B.J."/>
            <person name="Wheat C.G."/>
            <person name="Glazer B.T."/>
            <person name="Huber J.A."/>
        </authorList>
    </citation>
    <scope>NUCLEOTIDE SEQUENCE</scope>
    <source>
        <strain evidence="2">NORP83</strain>
    </source>
</reference>
<accession>A0A2A4YPI2</accession>
<sequence length="61" mass="6899">MTIFTSNKAAKLSKLTGFFAKHSISANMRRAEKELNKCSDRTLEDLGMSRGDIHEKIWGQV</sequence>
<gene>
    <name evidence="2" type="ORF">COB13_17145</name>
</gene>
<name>A0A2A4YPI2_9PROT</name>
<feature type="domain" description="YjiS-like" evidence="1">
    <location>
        <begin position="29"/>
        <end position="54"/>
    </location>
</feature>
<reference key="1">
    <citation type="submission" date="2017-08" db="EMBL/GenBank/DDBJ databases">
        <title>A dynamic microbial community with high functional redundancy inhabits the cold, oxic subseafloor aquifer.</title>
        <authorList>
            <person name="Tully B.J."/>
            <person name="Wheat C.G."/>
            <person name="Glazer B.T."/>
            <person name="Huber J.A."/>
        </authorList>
    </citation>
    <scope>NUCLEOTIDE SEQUENCE [LARGE SCALE GENOMIC DNA]</scope>
</reference>
<dbReference type="EMBL" id="NVUS01000039">
    <property type="protein sequence ID" value="PCI96733.1"/>
    <property type="molecule type" value="Genomic_DNA"/>
</dbReference>
<organism evidence="2">
    <name type="scientific">OCS116 cluster bacterium</name>
    <dbReference type="NCBI Taxonomy" id="2030921"/>
    <lineage>
        <taxon>Bacteria</taxon>
        <taxon>Pseudomonadati</taxon>
        <taxon>Pseudomonadota</taxon>
        <taxon>Alphaproteobacteria</taxon>
        <taxon>OCS116 cluster</taxon>
    </lineage>
</organism>
<evidence type="ECO:0000313" key="2">
    <source>
        <dbReference type="EMBL" id="PCI96733.1"/>
    </source>
</evidence>
<evidence type="ECO:0000259" key="1">
    <source>
        <dbReference type="Pfam" id="PF06568"/>
    </source>
</evidence>
<proteinExistence type="predicted"/>
<dbReference type="InterPro" id="IPR009506">
    <property type="entry name" value="YjiS-like"/>
</dbReference>